<dbReference type="Proteomes" id="UP000011864">
    <property type="component" value="Chromosome"/>
</dbReference>
<name>K6ZLT2_9ALTE</name>
<dbReference type="InterPro" id="IPR026634">
    <property type="entry name" value="TPST-like"/>
</dbReference>
<dbReference type="SUPFAM" id="SSF52540">
    <property type="entry name" value="P-loop containing nucleoside triphosphate hydrolases"/>
    <property type="match status" value="1"/>
</dbReference>
<gene>
    <name evidence="2" type="ORF">C427_5542</name>
</gene>
<dbReference type="OrthoDB" id="9815894at2"/>
<dbReference type="HOGENOM" id="CLU_017034_1_0_6"/>
<dbReference type="SMART" id="SM00028">
    <property type="entry name" value="TPR"/>
    <property type="match status" value="3"/>
</dbReference>
<evidence type="ECO:0000256" key="1">
    <source>
        <dbReference type="ARBA" id="ARBA00022679"/>
    </source>
</evidence>
<evidence type="ECO:0000313" key="2">
    <source>
        <dbReference type="EMBL" id="AGH47636.1"/>
    </source>
</evidence>
<accession>K6ZLT2</accession>
<dbReference type="Pfam" id="PF13181">
    <property type="entry name" value="TPR_8"/>
    <property type="match status" value="2"/>
</dbReference>
<protein>
    <recommendedName>
        <fullName evidence="4">Sulfotransferase</fullName>
    </recommendedName>
</protein>
<dbReference type="KEGG" id="gps:C427_5542"/>
<sequence>MLLSNRKSIQKQAFTAFTQGDIKTAHSLSVNVISHYPNDDESYFLLALINIQIHQYAKATELFKHAIKINDCIRYRVELAKVYSLQGISDAVIAIVNTINIHQVRSFTQLNTLGVTLSIVGLHSRALTCFESAIAQKPTPETLYNYAVSAKFCGQHKQAQKALEKAIALKPGYHQAHFALADLTEGSASQAHILTLQHLLSSEKLSLEQTMHLSHALAKEYEKQKEYALAYNILLQAKQQKKAHSPYQRSADNQLFEGLKATLKKPVSPTSSNVGNNSERPIFVVGMPRSGTTLVERILSSHSQVTSGGELENFSLLMKHSSQSASHSVLDAKVFAAQNNIDFSTLAQAYLTQTAHIGKGQGKFVDKLPFNFFYLPFIRKAFPKARIICLMRNPLDTCVGNFKQLFSINNPHYNYTQSLEDCAWFYQQFEAWVSAWSVQDTQFTHMLHYEKFVANPELHIRQLLEFCDLPWEPACLHMESNTSPVSTASKMQVREPINQKSVGKWSNFRPYTSQIETIFYS</sequence>
<dbReference type="InterPro" id="IPR019734">
    <property type="entry name" value="TPR_rpt"/>
</dbReference>
<dbReference type="Pfam" id="PF13469">
    <property type="entry name" value="Sulfotransfer_3"/>
    <property type="match status" value="1"/>
</dbReference>
<keyword evidence="1" id="KW-0808">Transferase</keyword>
<dbReference type="STRING" id="1129794.C427_5542"/>
<dbReference type="Gene3D" id="1.25.40.10">
    <property type="entry name" value="Tetratricopeptide repeat domain"/>
    <property type="match status" value="2"/>
</dbReference>
<proteinExistence type="predicted"/>
<evidence type="ECO:0000313" key="3">
    <source>
        <dbReference type="Proteomes" id="UP000011864"/>
    </source>
</evidence>
<dbReference type="InterPro" id="IPR011990">
    <property type="entry name" value="TPR-like_helical_dom_sf"/>
</dbReference>
<dbReference type="AlphaFoldDB" id="K6ZLT2"/>
<organism evidence="2 3">
    <name type="scientific">Paraglaciecola psychrophila 170</name>
    <dbReference type="NCBI Taxonomy" id="1129794"/>
    <lineage>
        <taxon>Bacteria</taxon>
        <taxon>Pseudomonadati</taxon>
        <taxon>Pseudomonadota</taxon>
        <taxon>Gammaproteobacteria</taxon>
        <taxon>Alteromonadales</taxon>
        <taxon>Alteromonadaceae</taxon>
        <taxon>Paraglaciecola</taxon>
    </lineage>
</organism>
<dbReference type="Gene3D" id="3.40.50.300">
    <property type="entry name" value="P-loop containing nucleotide triphosphate hydrolases"/>
    <property type="match status" value="1"/>
</dbReference>
<evidence type="ECO:0008006" key="4">
    <source>
        <dbReference type="Google" id="ProtNLM"/>
    </source>
</evidence>
<dbReference type="PANTHER" id="PTHR12788:SF10">
    <property type="entry name" value="PROTEIN-TYROSINE SULFOTRANSFERASE"/>
    <property type="match status" value="1"/>
</dbReference>
<dbReference type="EMBL" id="CP003837">
    <property type="protein sequence ID" value="AGH47636.1"/>
    <property type="molecule type" value="Genomic_DNA"/>
</dbReference>
<keyword evidence="3" id="KW-1185">Reference proteome</keyword>
<reference evidence="2 3" key="1">
    <citation type="journal article" date="2013" name="Genome Announc.">
        <title>Complete Genome Sequence of Glaciecola psychrophila Strain 170T.</title>
        <authorList>
            <person name="Yin J."/>
            <person name="Chen J."/>
            <person name="Liu G."/>
            <person name="Yu Y."/>
            <person name="Song L."/>
            <person name="Wang X."/>
            <person name="Qu X."/>
        </authorList>
    </citation>
    <scope>NUCLEOTIDE SEQUENCE [LARGE SCALE GENOMIC DNA]</scope>
    <source>
        <strain evidence="2 3">170</strain>
    </source>
</reference>
<dbReference type="PANTHER" id="PTHR12788">
    <property type="entry name" value="PROTEIN-TYROSINE SULFOTRANSFERASE 2"/>
    <property type="match status" value="1"/>
</dbReference>
<dbReference type="PATRIC" id="fig|1129794.4.peg.5518"/>
<dbReference type="eggNOG" id="COG0457">
    <property type="taxonomic scope" value="Bacteria"/>
</dbReference>
<dbReference type="SUPFAM" id="SSF48452">
    <property type="entry name" value="TPR-like"/>
    <property type="match status" value="1"/>
</dbReference>
<dbReference type="InterPro" id="IPR027417">
    <property type="entry name" value="P-loop_NTPase"/>
</dbReference>
<dbReference type="GO" id="GO:0008476">
    <property type="term" value="F:protein-tyrosine sulfotransferase activity"/>
    <property type="evidence" value="ECO:0007669"/>
    <property type="project" value="InterPro"/>
</dbReference>
<dbReference type="RefSeq" id="WP_007636740.1">
    <property type="nucleotide sequence ID" value="NC_020514.1"/>
</dbReference>